<gene>
    <name evidence="2" type="ORF">D0502_08115</name>
    <name evidence="3" type="ORF">QUE93_09900</name>
</gene>
<dbReference type="EMBL" id="JAUCAQ010000027">
    <property type="protein sequence ID" value="MDM7647327.1"/>
    <property type="molecule type" value="Genomic_DNA"/>
</dbReference>
<proteinExistence type="predicted"/>
<dbReference type="GO" id="GO:0016747">
    <property type="term" value="F:acyltransferase activity, transferring groups other than amino-acyl groups"/>
    <property type="evidence" value="ECO:0007669"/>
    <property type="project" value="InterPro"/>
</dbReference>
<evidence type="ECO:0000313" key="3">
    <source>
        <dbReference type="EMBL" id="MDM7647327.1"/>
    </source>
</evidence>
<dbReference type="Gene3D" id="3.40.630.30">
    <property type="match status" value="1"/>
</dbReference>
<reference evidence="2" key="1">
    <citation type="submission" date="2018-08" db="EMBL/GenBank/DDBJ databases">
        <title>Draft genome sequences of Leuconostoc spp. and Weissella spp. with biocontrol potential.</title>
        <authorList>
            <person name="Lo R."/>
            <person name="Ho V.T.T."/>
            <person name="Turner M.S."/>
        </authorList>
    </citation>
    <scope>NUCLEOTIDE SEQUENCE</scope>
    <source>
        <strain evidence="2">156</strain>
    </source>
</reference>
<dbReference type="SUPFAM" id="SSF55729">
    <property type="entry name" value="Acyl-CoA N-acyltransferases (Nat)"/>
    <property type="match status" value="1"/>
</dbReference>
<keyword evidence="5" id="KW-1185">Reference proteome</keyword>
<dbReference type="Proteomes" id="UP001242903">
    <property type="component" value="Unassembled WGS sequence"/>
</dbReference>
<dbReference type="Pfam" id="PF00583">
    <property type="entry name" value="Acetyltransf_1"/>
    <property type="match status" value="1"/>
</dbReference>
<sequence length="176" mass="19584">MTTVFMRPAIKSDLKAIATLIDGARQFLKSQGLSQWQSGYPNEETVATDIALNRGYVLVVGSEVAGYTALLAGTDPVYEAITDGQWLSEADDYISIHRFAISDGFRGQKLAQRFMTAILTLCYDKKQFDVRIDTHPGNHPMQSVITGNGFEKRGVVYINEGQEINGERWAYQLILS</sequence>
<evidence type="ECO:0000313" key="4">
    <source>
        <dbReference type="Proteomes" id="UP001080333"/>
    </source>
</evidence>
<evidence type="ECO:0000313" key="2">
    <source>
        <dbReference type="EMBL" id="MCX7579341.1"/>
    </source>
</evidence>
<evidence type="ECO:0000259" key="1">
    <source>
        <dbReference type="PROSITE" id="PS51186"/>
    </source>
</evidence>
<accession>A0A9X3IQP7</accession>
<dbReference type="EMBL" id="QVOQ01000017">
    <property type="protein sequence ID" value="MCX7579341.1"/>
    <property type="molecule type" value="Genomic_DNA"/>
</dbReference>
<dbReference type="PROSITE" id="PS51186">
    <property type="entry name" value="GNAT"/>
    <property type="match status" value="1"/>
</dbReference>
<feature type="domain" description="N-acetyltransferase" evidence="1">
    <location>
        <begin position="4"/>
        <end position="176"/>
    </location>
</feature>
<protein>
    <submittedName>
        <fullName evidence="2">GNAT family N-acetyltransferase</fullName>
    </submittedName>
</protein>
<dbReference type="GeneID" id="97230755"/>
<dbReference type="InterPro" id="IPR016181">
    <property type="entry name" value="Acyl_CoA_acyltransferase"/>
</dbReference>
<comment type="caution">
    <text evidence="2">The sequence shown here is derived from an EMBL/GenBank/DDBJ whole genome shotgun (WGS) entry which is preliminary data.</text>
</comment>
<dbReference type="InterPro" id="IPR000182">
    <property type="entry name" value="GNAT_dom"/>
</dbReference>
<dbReference type="RefSeq" id="WP_114666782.1">
    <property type="nucleotide sequence ID" value="NZ_BMBR01000007.1"/>
</dbReference>
<dbReference type="AlphaFoldDB" id="A0A9X3IQP7"/>
<evidence type="ECO:0000313" key="5">
    <source>
        <dbReference type="Proteomes" id="UP001242903"/>
    </source>
</evidence>
<organism evidence="2 4">
    <name type="scientific">Leuconostoc falkenbergense</name>
    <dbReference type="NCBI Taxonomy" id="2766470"/>
    <lineage>
        <taxon>Bacteria</taxon>
        <taxon>Bacillati</taxon>
        <taxon>Bacillota</taxon>
        <taxon>Bacilli</taxon>
        <taxon>Lactobacillales</taxon>
        <taxon>Lactobacillaceae</taxon>
        <taxon>Leuconostoc</taxon>
    </lineage>
</organism>
<dbReference type="Proteomes" id="UP001080333">
    <property type="component" value="Unassembled WGS sequence"/>
</dbReference>
<reference evidence="3 5" key="2">
    <citation type="submission" date="2023-06" db="EMBL/GenBank/DDBJ databases">
        <title>Draft Genome Sequences of lactic acid bacteria strains isolated from fermented milk products.</title>
        <authorList>
            <person name="Elcheninov A.G."/>
            <person name="Klyukina A."/>
            <person name="Zayulina K.S."/>
            <person name="Gavirova L.A."/>
            <person name="Shcherbakova P.A."/>
            <person name="Shestakov A.I."/>
            <person name="Kublanov I.V."/>
            <person name="Kochetkova T.V."/>
        </authorList>
    </citation>
    <scope>NUCLEOTIDE SEQUENCE [LARGE SCALE GENOMIC DNA]</scope>
    <source>
        <strain evidence="3 5">TOM.81</strain>
    </source>
</reference>
<name>A0A9X3IQP7_9LACO</name>